<protein>
    <submittedName>
        <fullName evidence="1">Uncharacterized protein</fullName>
    </submittedName>
</protein>
<dbReference type="AlphaFoldDB" id="A0A8R1E797"/>
<reference evidence="2" key="1">
    <citation type="submission" date="2010-08" db="EMBL/GenBank/DDBJ databases">
        <authorList>
            <consortium name="Caenorhabditis japonica Sequencing Consortium"/>
            <person name="Wilson R.K."/>
        </authorList>
    </citation>
    <scope>NUCLEOTIDE SEQUENCE [LARGE SCALE GENOMIC DNA]</scope>
    <source>
        <strain evidence="2">DF5081</strain>
    </source>
</reference>
<dbReference type="EnsemblMetazoa" id="CJA21901.1">
    <property type="protein sequence ID" value="CJA21901.1"/>
    <property type="gene ID" value="WBGene00177473"/>
</dbReference>
<proteinExistence type="predicted"/>
<organism evidence="1 2">
    <name type="scientific">Caenorhabditis japonica</name>
    <dbReference type="NCBI Taxonomy" id="281687"/>
    <lineage>
        <taxon>Eukaryota</taxon>
        <taxon>Metazoa</taxon>
        <taxon>Ecdysozoa</taxon>
        <taxon>Nematoda</taxon>
        <taxon>Chromadorea</taxon>
        <taxon>Rhabditida</taxon>
        <taxon>Rhabditina</taxon>
        <taxon>Rhabditomorpha</taxon>
        <taxon>Rhabditoidea</taxon>
        <taxon>Rhabditidae</taxon>
        <taxon>Peloderinae</taxon>
        <taxon>Caenorhabditis</taxon>
    </lineage>
</organism>
<reference evidence="1" key="2">
    <citation type="submission" date="2022-06" db="UniProtKB">
        <authorList>
            <consortium name="EnsemblMetazoa"/>
        </authorList>
    </citation>
    <scope>IDENTIFICATION</scope>
    <source>
        <strain evidence="1">DF5081</strain>
    </source>
</reference>
<evidence type="ECO:0000313" key="2">
    <source>
        <dbReference type="Proteomes" id="UP000005237"/>
    </source>
</evidence>
<dbReference type="Proteomes" id="UP000005237">
    <property type="component" value="Unassembled WGS sequence"/>
</dbReference>
<accession>A0A8R1E797</accession>
<sequence length="133" mass="15799">MRRTKFGVQTPQYPTVVMKWNNRRACRCIRVFTVFNIQNLLKSIPSFHSTALEKSSLFRRLFSDISLRISFRIERTSQRSQILFGSRIFNRFRVEKHSLTVFFSFRLLKRFHVARTENNAHPKSAVVVMKVSD</sequence>
<keyword evidence="2" id="KW-1185">Reference proteome</keyword>
<name>A0A8R1E797_CAEJA</name>
<evidence type="ECO:0000313" key="1">
    <source>
        <dbReference type="EnsemblMetazoa" id="CJA21901.1"/>
    </source>
</evidence>